<dbReference type="PANTHER" id="PTHR22911">
    <property type="entry name" value="ACYL-MALONYL CONDENSING ENZYME-RELATED"/>
    <property type="match status" value="1"/>
</dbReference>
<organism evidence="3 4">
    <name type="scientific">Geobacter sulfurreducens (strain ATCC 51573 / DSM 12127 / PCA)</name>
    <dbReference type="NCBI Taxonomy" id="243231"/>
    <lineage>
        <taxon>Bacteria</taxon>
        <taxon>Pseudomonadati</taxon>
        <taxon>Thermodesulfobacteriota</taxon>
        <taxon>Desulfuromonadia</taxon>
        <taxon>Geobacterales</taxon>
        <taxon>Geobacteraceae</taxon>
        <taxon>Geobacter</taxon>
    </lineage>
</organism>
<keyword evidence="1" id="KW-0812">Transmembrane</keyword>
<name>Q74FN2_GEOSL</name>
<proteinExistence type="predicted"/>
<dbReference type="InterPro" id="IPR037185">
    <property type="entry name" value="EmrE-like"/>
</dbReference>
<dbReference type="EnsemblBacteria" id="AAR33905">
    <property type="protein sequence ID" value="AAR33905"/>
    <property type="gene ID" value="GSU0574"/>
</dbReference>
<dbReference type="PATRIC" id="fig|243231.5.peg.572"/>
<dbReference type="Proteomes" id="UP000000577">
    <property type="component" value="Chromosome"/>
</dbReference>
<dbReference type="EMBL" id="AE017180">
    <property type="protein sequence ID" value="AAR33905.1"/>
    <property type="molecule type" value="Genomic_DNA"/>
</dbReference>
<accession>Q74FN2</accession>
<evidence type="ECO:0000259" key="2">
    <source>
        <dbReference type="Pfam" id="PF00892"/>
    </source>
</evidence>
<reference evidence="3 4" key="2">
    <citation type="journal article" date="2012" name="BMC Genomics">
        <title>Comparative genomic analysis of Geobacter sulfurreducens KN400, a strain with enhanced capacity for extracellular electron transfer and electricity production.</title>
        <authorList>
            <person name="Butler J.E."/>
            <person name="Young N.D."/>
            <person name="Aklujkar M."/>
            <person name="Lovley D.R."/>
        </authorList>
    </citation>
    <scope>NUCLEOTIDE SEQUENCE [LARGE SCALE GENOMIC DNA]</scope>
    <source>
        <strain evidence="4">ATCC 51573 / DSM 12127 / PCA</strain>
    </source>
</reference>
<feature type="transmembrane region" description="Helical" evidence="1">
    <location>
        <begin position="162"/>
        <end position="183"/>
    </location>
</feature>
<feature type="transmembrane region" description="Helical" evidence="1">
    <location>
        <begin position="135"/>
        <end position="156"/>
    </location>
</feature>
<feature type="transmembrane region" description="Helical" evidence="1">
    <location>
        <begin position="195"/>
        <end position="213"/>
    </location>
</feature>
<keyword evidence="1" id="KW-0472">Membrane</keyword>
<dbReference type="GO" id="GO:0016020">
    <property type="term" value="C:membrane"/>
    <property type="evidence" value="ECO:0000318"/>
    <property type="project" value="GO_Central"/>
</dbReference>
<keyword evidence="1" id="KW-1133">Transmembrane helix</keyword>
<feature type="transmembrane region" description="Helical" evidence="1">
    <location>
        <begin position="78"/>
        <end position="98"/>
    </location>
</feature>
<evidence type="ECO:0000313" key="4">
    <source>
        <dbReference type="Proteomes" id="UP000000577"/>
    </source>
</evidence>
<feature type="transmembrane region" description="Helical" evidence="1">
    <location>
        <begin position="225"/>
        <end position="245"/>
    </location>
</feature>
<feature type="transmembrane region" description="Helical" evidence="1">
    <location>
        <begin position="280"/>
        <end position="297"/>
    </location>
</feature>
<feature type="domain" description="EamA" evidence="2">
    <location>
        <begin position="164"/>
        <end position="296"/>
    </location>
</feature>
<evidence type="ECO:0000313" key="3">
    <source>
        <dbReference type="EMBL" id="AAR33905.1"/>
    </source>
</evidence>
<protein>
    <submittedName>
        <fullName evidence="3">Membrane protein, putative</fullName>
    </submittedName>
</protein>
<feature type="transmembrane region" description="Helical" evidence="1">
    <location>
        <begin position="48"/>
        <end position="66"/>
    </location>
</feature>
<dbReference type="HOGENOM" id="CLU_033863_9_2_7"/>
<dbReference type="RefSeq" id="WP_010941237.1">
    <property type="nucleotide sequence ID" value="NC_002939.5"/>
</dbReference>
<reference evidence="3 4" key="1">
    <citation type="journal article" date="2003" name="Science">
        <title>Genome of Geobacter sulfurreducens: metal reduction in subsurface environments.</title>
        <authorList>
            <person name="Methe B.A."/>
            <person name="Nelson K.E."/>
            <person name="Eisen J.A."/>
            <person name="Paulsen I.T."/>
            <person name="Nelson W."/>
            <person name="Heidelberg J.F."/>
            <person name="Wu D."/>
            <person name="Wu M."/>
            <person name="Ward N."/>
            <person name="Beanan M.J."/>
            <person name="Dodson R.J."/>
            <person name="Madupu R."/>
            <person name="Brinkac L.M."/>
            <person name="Daugherty S.C."/>
            <person name="DeBoy R.T."/>
            <person name="Durkin A.S."/>
            <person name="Gwinn M."/>
            <person name="Kolonay J.F."/>
            <person name="Sullivan S.A."/>
            <person name="Haft D.H."/>
            <person name="Selengut J."/>
            <person name="Davidsen T.M."/>
            <person name="Zafar N."/>
            <person name="White O."/>
            <person name="Tran B."/>
            <person name="Romero C."/>
            <person name="Forberger H.A."/>
            <person name="Weidman J."/>
            <person name="Khouri H."/>
            <person name="Feldblyum T.V."/>
            <person name="Utterback T.R."/>
            <person name="Van Aken S.E."/>
            <person name="Lovley D.R."/>
            <person name="Fraser C.M."/>
        </authorList>
    </citation>
    <scope>NUCLEOTIDE SEQUENCE [LARGE SCALE GENOMIC DNA]</scope>
    <source>
        <strain evidence="4">ATCC 51573 / DSM 12127 / PCA</strain>
    </source>
</reference>
<keyword evidence="4" id="KW-1185">Reference proteome</keyword>
<dbReference type="InParanoid" id="Q74FN2"/>
<gene>
    <name evidence="3" type="ordered locus">GSU0574</name>
</gene>
<dbReference type="OrthoDB" id="150760at2"/>
<dbReference type="FunCoup" id="Q74FN2">
    <property type="interactions" value="66"/>
</dbReference>
<dbReference type="SUPFAM" id="SSF103481">
    <property type="entry name" value="Multidrug resistance efflux transporter EmrE"/>
    <property type="match status" value="2"/>
</dbReference>
<feature type="transmembrane region" description="Helical" evidence="1">
    <location>
        <begin position="15"/>
        <end position="36"/>
    </location>
</feature>
<feature type="transmembrane region" description="Helical" evidence="1">
    <location>
        <begin position="104"/>
        <end position="128"/>
    </location>
</feature>
<sequence length="308" mass="31630">MQTASRAHADSRHGLFLILFSAMLWGTVGITTKALYGLADTTPLSIGFFRLALAVPVLVAACRLATGPAMFRVARRDLGTMIVVGAMTALYQVCYFAAIRQIGVAAATLVTLCTAPVIVALLSAILTGERPSGRVLLSLACALAGTALLVGLRPLAGEGGNIPLGIAQALGSAFSYASVTVASRTLAGRYHPLQPVAIGFAAGALFLLPTALADGLVLTYPAAGWVLLLYLGVVPTALAYALFLAGMRTTTATAASICTLLEPLVSTVLAWLIFGERLGPLGAVGAVLLFGAIGLLARPVRRRQSSAA</sequence>
<dbReference type="InterPro" id="IPR000620">
    <property type="entry name" value="EamA_dom"/>
</dbReference>
<dbReference type="STRING" id="243231.GSU0574"/>
<evidence type="ECO:0000256" key="1">
    <source>
        <dbReference type="SAM" id="Phobius"/>
    </source>
</evidence>
<dbReference type="KEGG" id="gsu:GSU0574"/>
<dbReference type="PANTHER" id="PTHR22911:SF79">
    <property type="entry name" value="MOBA-LIKE NTP TRANSFERASE DOMAIN-CONTAINING PROTEIN"/>
    <property type="match status" value="1"/>
</dbReference>
<feature type="transmembrane region" description="Helical" evidence="1">
    <location>
        <begin position="252"/>
        <end position="274"/>
    </location>
</feature>
<dbReference type="Pfam" id="PF00892">
    <property type="entry name" value="EamA"/>
    <property type="match status" value="2"/>
</dbReference>
<dbReference type="AlphaFoldDB" id="Q74FN2"/>
<feature type="domain" description="EamA" evidence="2">
    <location>
        <begin position="14"/>
        <end position="150"/>
    </location>
</feature>
<dbReference type="eggNOG" id="COG0697">
    <property type="taxonomic scope" value="Bacteria"/>
</dbReference>